<dbReference type="PANTHER" id="PTHR30563:SF0">
    <property type="entry name" value="DNA RECOMBINATION PROTEIN RMUC"/>
    <property type="match status" value="1"/>
</dbReference>
<dbReference type="AlphaFoldDB" id="A0A9D1W0C1"/>
<evidence type="ECO:0000256" key="2">
    <source>
        <dbReference type="ARBA" id="ARBA00009840"/>
    </source>
</evidence>
<evidence type="ECO:0000256" key="1">
    <source>
        <dbReference type="ARBA" id="ARBA00003416"/>
    </source>
</evidence>
<comment type="function">
    <text evidence="1">Involved in DNA recombination.</text>
</comment>
<evidence type="ECO:0000256" key="4">
    <source>
        <dbReference type="ARBA" id="ARBA00023172"/>
    </source>
</evidence>
<gene>
    <name evidence="6" type="primary">rmuC</name>
    <name evidence="6" type="ORF">H9851_02505</name>
</gene>
<keyword evidence="4" id="KW-0233">DNA recombination</keyword>
<evidence type="ECO:0000313" key="7">
    <source>
        <dbReference type="Proteomes" id="UP000886847"/>
    </source>
</evidence>
<keyword evidence="3" id="KW-0175">Coiled coil</keyword>
<dbReference type="EMBL" id="DXEW01000011">
    <property type="protein sequence ID" value="HIX50131.1"/>
    <property type="molecule type" value="Genomic_DNA"/>
</dbReference>
<keyword evidence="5" id="KW-0472">Membrane</keyword>
<feature type="transmembrane region" description="Helical" evidence="5">
    <location>
        <begin position="6"/>
        <end position="29"/>
    </location>
</feature>
<dbReference type="InterPro" id="IPR003798">
    <property type="entry name" value="DNA_recombination_RmuC"/>
</dbReference>
<proteinExistence type="inferred from homology"/>
<comment type="caution">
    <text evidence="6">The sequence shown here is derived from an EMBL/GenBank/DDBJ whole genome shotgun (WGS) entry which is preliminary data.</text>
</comment>
<accession>A0A9D1W0C1</accession>
<protein>
    <submittedName>
        <fullName evidence="6">DNA recombination protein RmuC</fullName>
    </submittedName>
</protein>
<evidence type="ECO:0000256" key="5">
    <source>
        <dbReference type="SAM" id="Phobius"/>
    </source>
</evidence>
<organism evidence="6 7">
    <name type="scientific">Candidatus Borkfalkia faecavium</name>
    <dbReference type="NCBI Taxonomy" id="2838508"/>
    <lineage>
        <taxon>Bacteria</taxon>
        <taxon>Bacillati</taxon>
        <taxon>Bacillota</taxon>
        <taxon>Clostridia</taxon>
        <taxon>Christensenellales</taxon>
        <taxon>Christensenellaceae</taxon>
        <taxon>Candidatus Borkfalkia</taxon>
    </lineage>
</organism>
<evidence type="ECO:0000313" key="6">
    <source>
        <dbReference type="EMBL" id="HIX50131.1"/>
    </source>
</evidence>
<keyword evidence="5" id="KW-1133">Transmembrane helix</keyword>
<reference evidence="6" key="2">
    <citation type="submission" date="2021-04" db="EMBL/GenBank/DDBJ databases">
        <authorList>
            <person name="Gilroy R."/>
        </authorList>
    </citation>
    <scope>NUCLEOTIDE SEQUENCE</scope>
    <source>
        <strain evidence="6">2189</strain>
    </source>
</reference>
<evidence type="ECO:0000256" key="3">
    <source>
        <dbReference type="ARBA" id="ARBA00023054"/>
    </source>
</evidence>
<name>A0A9D1W0C1_9FIRM</name>
<comment type="similarity">
    <text evidence="2">Belongs to the RmuC family.</text>
</comment>
<dbReference type="Pfam" id="PF02646">
    <property type="entry name" value="RmuC"/>
    <property type="match status" value="1"/>
</dbReference>
<reference evidence="6" key="1">
    <citation type="journal article" date="2021" name="PeerJ">
        <title>Extensive microbial diversity within the chicken gut microbiome revealed by metagenomics and culture.</title>
        <authorList>
            <person name="Gilroy R."/>
            <person name="Ravi A."/>
            <person name="Getino M."/>
            <person name="Pursley I."/>
            <person name="Horton D.L."/>
            <person name="Alikhan N.F."/>
            <person name="Baker D."/>
            <person name="Gharbi K."/>
            <person name="Hall N."/>
            <person name="Watson M."/>
            <person name="Adriaenssens E.M."/>
            <person name="Foster-Nyarko E."/>
            <person name="Jarju S."/>
            <person name="Secka A."/>
            <person name="Antonio M."/>
            <person name="Oren A."/>
            <person name="Chaudhuri R.R."/>
            <person name="La Ragione R."/>
            <person name="Hildebrand F."/>
            <person name="Pallen M.J."/>
        </authorList>
    </citation>
    <scope>NUCLEOTIDE SEQUENCE</scope>
    <source>
        <strain evidence="6">2189</strain>
    </source>
</reference>
<dbReference type="PANTHER" id="PTHR30563">
    <property type="entry name" value="DNA RECOMBINATION PROTEIN RMUC"/>
    <property type="match status" value="1"/>
</dbReference>
<dbReference type="Proteomes" id="UP000886847">
    <property type="component" value="Unassembled WGS sequence"/>
</dbReference>
<dbReference type="GO" id="GO:0006310">
    <property type="term" value="P:DNA recombination"/>
    <property type="evidence" value="ECO:0007669"/>
    <property type="project" value="UniProtKB-KW"/>
</dbReference>
<keyword evidence="5" id="KW-0812">Transmembrane</keyword>
<sequence>MTETYALIAAVCGAGALILAGVCLAVLLVRTRRRDESAIASDLSRLEQLILRANDTAAQSAHNVRDWLEFISKRQSGDLQAVAARLEALNTATERRLTELERAVAGEVRYMNEQNAAALAEMRRTVDEKLSSTLENRLQKSYSLINERLEAVYKGIGEVQQLAGSVADIKKVFTNVKLRGTWGEVQLEALLAQMLSPAQYRANVHLDPNENTVVEYAVLLPAGEGESALLPIDSKFPAEEYRRLADAEAAGDKSAAERARKNLEKALKVQADMIAQKYIRPPLTADIAVMFLPLEGLYGESIKMPGLADYLAERRVVACGPTTLGALLTTLQLGYKTAAIQKRSGELWALLSAFRREFKNFALILDKAQKKMQEAQDTIESAARKTRTIGRKLRAVEGDALPAGGEEADTDAALFAGEAPAGEGEN</sequence>